<gene>
    <name evidence="1" type="ORF">BJY01DRAFT_219218</name>
</gene>
<sequence length="283" mass="31092">MAPATFHLICLSRPMEPEVLASKLSGLNLHSQPIWVGKVHHWLLEPRLSADALTGTGNITTKWDYLLVGPRDIPEPLRLEIASSWSITANIADDAQRPEIFSDQLLASAPSLPSGWSSEDPSNFEESRSLDDLKLSLATKSRLLGSHKNVDGVTVKDFARDFGSSHQGPVVVLNLLSYAPGQRLAYLEGYVSGFGRTVGPRYGSAAICFAPGVSSWSSRAEENCQGLHASWEDVALVWYPSIWHFVKMLDDPDYARLDREFKTGLLEDNPLLCCTEVKTVQGG</sequence>
<protein>
    <submittedName>
        <fullName evidence="1">Uncharacterized protein</fullName>
    </submittedName>
</protein>
<name>A0ABR4JIB8_9EURO</name>
<evidence type="ECO:0000313" key="1">
    <source>
        <dbReference type="EMBL" id="KAL2839492.1"/>
    </source>
</evidence>
<accession>A0ABR4JIB8</accession>
<dbReference type="Proteomes" id="UP001610446">
    <property type="component" value="Unassembled WGS sequence"/>
</dbReference>
<keyword evidence="2" id="KW-1185">Reference proteome</keyword>
<proteinExistence type="predicted"/>
<dbReference type="PANTHER" id="PTHR40257">
    <property type="match status" value="1"/>
</dbReference>
<dbReference type="PANTHER" id="PTHR40257:SF1">
    <property type="entry name" value="DUF1330 DOMAIN-CONTAINING PROTEIN"/>
    <property type="match status" value="1"/>
</dbReference>
<dbReference type="Gene3D" id="3.30.70.100">
    <property type="match status" value="1"/>
</dbReference>
<organism evidence="1 2">
    <name type="scientific">Aspergillus pseudoustus</name>
    <dbReference type="NCBI Taxonomy" id="1810923"/>
    <lineage>
        <taxon>Eukaryota</taxon>
        <taxon>Fungi</taxon>
        <taxon>Dikarya</taxon>
        <taxon>Ascomycota</taxon>
        <taxon>Pezizomycotina</taxon>
        <taxon>Eurotiomycetes</taxon>
        <taxon>Eurotiomycetidae</taxon>
        <taxon>Eurotiales</taxon>
        <taxon>Aspergillaceae</taxon>
        <taxon>Aspergillus</taxon>
        <taxon>Aspergillus subgen. Nidulantes</taxon>
    </lineage>
</organism>
<dbReference type="EMBL" id="JBFXLU010000132">
    <property type="protein sequence ID" value="KAL2839492.1"/>
    <property type="molecule type" value="Genomic_DNA"/>
</dbReference>
<evidence type="ECO:0000313" key="2">
    <source>
        <dbReference type="Proteomes" id="UP001610446"/>
    </source>
</evidence>
<comment type="caution">
    <text evidence="1">The sequence shown here is derived from an EMBL/GenBank/DDBJ whole genome shotgun (WGS) entry which is preliminary data.</text>
</comment>
<reference evidence="1 2" key="1">
    <citation type="submission" date="2024-07" db="EMBL/GenBank/DDBJ databases">
        <title>Section-level genome sequencing and comparative genomics of Aspergillus sections Usti and Cavernicolus.</title>
        <authorList>
            <consortium name="Lawrence Berkeley National Laboratory"/>
            <person name="Nybo J.L."/>
            <person name="Vesth T.C."/>
            <person name="Theobald S."/>
            <person name="Frisvad J.C."/>
            <person name="Larsen T.O."/>
            <person name="Kjaerboelling I."/>
            <person name="Rothschild-Mancinelli K."/>
            <person name="Lyhne E.K."/>
            <person name="Kogle M.E."/>
            <person name="Barry K."/>
            <person name="Clum A."/>
            <person name="Na H."/>
            <person name="Ledsgaard L."/>
            <person name="Lin J."/>
            <person name="Lipzen A."/>
            <person name="Kuo A."/>
            <person name="Riley R."/>
            <person name="Mondo S."/>
            <person name="Labutti K."/>
            <person name="Haridas S."/>
            <person name="Pangalinan J."/>
            <person name="Salamov A.A."/>
            <person name="Simmons B.A."/>
            <person name="Magnuson J.K."/>
            <person name="Chen J."/>
            <person name="Drula E."/>
            <person name="Henrissat B."/>
            <person name="Wiebenga A."/>
            <person name="Lubbers R.J."/>
            <person name="Gomes A.C."/>
            <person name="Makela M.R."/>
            <person name="Stajich J."/>
            <person name="Grigoriev I.V."/>
            <person name="Mortensen U.H."/>
            <person name="De Vries R.P."/>
            <person name="Baker S.E."/>
            <person name="Andersen M.R."/>
        </authorList>
    </citation>
    <scope>NUCLEOTIDE SEQUENCE [LARGE SCALE GENOMIC DNA]</scope>
    <source>
        <strain evidence="1 2">CBS 123904</strain>
    </source>
</reference>